<keyword evidence="15" id="KW-1133">Transmembrane helix</keyword>
<keyword evidence="11" id="KW-0961">Cell wall biogenesis/degradation</keyword>
<evidence type="ECO:0000256" key="5">
    <source>
        <dbReference type="ARBA" id="ARBA00022676"/>
    </source>
</evidence>
<evidence type="ECO:0000313" key="18">
    <source>
        <dbReference type="EMBL" id="KRN75739.1"/>
    </source>
</evidence>
<evidence type="ECO:0000256" key="13">
    <source>
        <dbReference type="ARBA" id="ARBA00049902"/>
    </source>
</evidence>
<organism evidence="18 19">
    <name type="scientific">Weissella kandleri</name>
    <dbReference type="NCBI Taxonomy" id="1616"/>
    <lineage>
        <taxon>Bacteria</taxon>
        <taxon>Bacillati</taxon>
        <taxon>Bacillota</taxon>
        <taxon>Bacilli</taxon>
        <taxon>Lactobacillales</taxon>
        <taxon>Lactobacillaceae</taxon>
        <taxon>Weissella</taxon>
    </lineage>
</organism>
<feature type="domain" description="Penicillin-binding protein transpeptidase" evidence="16">
    <location>
        <begin position="356"/>
        <end position="625"/>
    </location>
</feature>
<dbReference type="Gene3D" id="3.40.710.10">
    <property type="entry name" value="DD-peptidase/beta-lactamase superfamily"/>
    <property type="match status" value="1"/>
</dbReference>
<keyword evidence="9" id="KW-0573">Peptidoglycan synthesis</keyword>
<name>A0A0R2JEI0_9LACO</name>
<accession>A0A0R2JEI0</accession>
<reference evidence="18 19" key="1">
    <citation type="journal article" date="2015" name="Genome Announc.">
        <title>Expanding the biotechnology potential of lactobacilli through comparative genomics of 213 strains and associated genera.</title>
        <authorList>
            <person name="Sun Z."/>
            <person name="Harris H.M."/>
            <person name="McCann A."/>
            <person name="Guo C."/>
            <person name="Argimon S."/>
            <person name="Zhang W."/>
            <person name="Yang X."/>
            <person name="Jeffery I.B."/>
            <person name="Cooney J.C."/>
            <person name="Kagawa T.F."/>
            <person name="Liu W."/>
            <person name="Song Y."/>
            <person name="Salvetti E."/>
            <person name="Wrobel A."/>
            <person name="Rasinkangas P."/>
            <person name="Parkhill J."/>
            <person name="Rea M.C."/>
            <person name="O'Sullivan O."/>
            <person name="Ritari J."/>
            <person name="Douillard F.P."/>
            <person name="Paul Ross R."/>
            <person name="Yang R."/>
            <person name="Briner A.E."/>
            <person name="Felis G.E."/>
            <person name="de Vos W.M."/>
            <person name="Barrangou R."/>
            <person name="Klaenhammer T.R."/>
            <person name="Caufield P.W."/>
            <person name="Cui Y."/>
            <person name="Zhang H."/>
            <person name="O'Toole P.W."/>
        </authorList>
    </citation>
    <scope>NUCLEOTIDE SEQUENCE [LARGE SCALE GENOMIC DNA]</scope>
    <source>
        <strain evidence="18 19">DSM 20593</strain>
    </source>
</reference>
<dbReference type="SUPFAM" id="SSF53955">
    <property type="entry name" value="Lysozyme-like"/>
    <property type="match status" value="1"/>
</dbReference>
<feature type="transmembrane region" description="Helical" evidence="15">
    <location>
        <begin position="33"/>
        <end position="54"/>
    </location>
</feature>
<dbReference type="Pfam" id="PF00912">
    <property type="entry name" value="Transgly"/>
    <property type="match status" value="1"/>
</dbReference>
<evidence type="ECO:0000259" key="17">
    <source>
        <dbReference type="Pfam" id="PF00912"/>
    </source>
</evidence>
<dbReference type="Proteomes" id="UP000051655">
    <property type="component" value="Unassembled WGS sequence"/>
</dbReference>
<evidence type="ECO:0000259" key="16">
    <source>
        <dbReference type="Pfam" id="PF00905"/>
    </source>
</evidence>
<evidence type="ECO:0000256" key="14">
    <source>
        <dbReference type="SAM" id="MobiDB-lite"/>
    </source>
</evidence>
<dbReference type="PATRIC" id="fig|1616.3.peg.241"/>
<dbReference type="PANTHER" id="PTHR32282">
    <property type="entry name" value="BINDING PROTEIN TRANSPEPTIDASE, PUTATIVE-RELATED"/>
    <property type="match status" value="1"/>
</dbReference>
<dbReference type="PANTHER" id="PTHR32282:SF29">
    <property type="entry name" value="PENICILLIN-BINDING PROTEIN 1A"/>
    <property type="match status" value="1"/>
</dbReference>
<comment type="caution">
    <text evidence="18">The sequence shown here is derived from an EMBL/GenBank/DDBJ whole genome shotgun (WGS) entry which is preliminary data.</text>
</comment>
<evidence type="ECO:0000256" key="3">
    <source>
        <dbReference type="ARBA" id="ARBA00022645"/>
    </source>
</evidence>
<keyword evidence="4" id="KW-0645">Protease</keyword>
<gene>
    <name evidence="18" type="ORF">IV73_GL000237</name>
</gene>
<dbReference type="AlphaFoldDB" id="A0A0R2JEI0"/>
<dbReference type="GO" id="GO:0071555">
    <property type="term" value="P:cell wall organization"/>
    <property type="evidence" value="ECO:0007669"/>
    <property type="project" value="UniProtKB-KW"/>
</dbReference>
<proteinExistence type="inferred from homology"/>
<dbReference type="FunFam" id="1.10.3810.10:FF:000001">
    <property type="entry name" value="Penicillin-binding protein 1A"/>
    <property type="match status" value="1"/>
</dbReference>
<keyword evidence="19" id="KW-1185">Reference proteome</keyword>
<keyword evidence="6" id="KW-0808">Transferase</keyword>
<dbReference type="GO" id="GO:0030288">
    <property type="term" value="C:outer membrane-bounded periplasmic space"/>
    <property type="evidence" value="ECO:0007669"/>
    <property type="project" value="TreeGrafter"/>
</dbReference>
<dbReference type="Gene3D" id="1.10.3810.10">
    <property type="entry name" value="Biosynthetic peptidoglycan transglycosylase-like"/>
    <property type="match status" value="1"/>
</dbReference>
<dbReference type="STRING" id="1616.IV73_GL000237"/>
<dbReference type="GO" id="GO:0008658">
    <property type="term" value="F:penicillin binding"/>
    <property type="evidence" value="ECO:0007669"/>
    <property type="project" value="InterPro"/>
</dbReference>
<dbReference type="InterPro" id="IPR001460">
    <property type="entry name" value="PCN-bd_Tpept"/>
</dbReference>
<comment type="catalytic activity">
    <reaction evidence="13">
        <text>[GlcNAc-(1-&gt;4)-Mur2Ac(oyl-L-Ala-gamma-D-Glu-L-Lys-D-Ala-D-Ala)](n)-di-trans,octa-cis-undecaprenyl diphosphate + beta-D-GlcNAc-(1-&gt;4)-Mur2Ac(oyl-L-Ala-gamma-D-Glu-L-Lys-D-Ala-D-Ala)-di-trans,octa-cis-undecaprenyl diphosphate = [GlcNAc-(1-&gt;4)-Mur2Ac(oyl-L-Ala-gamma-D-Glu-L-Lys-D-Ala-D-Ala)](n+1)-di-trans,octa-cis-undecaprenyl diphosphate + di-trans,octa-cis-undecaprenyl diphosphate + H(+)</text>
        <dbReference type="Rhea" id="RHEA:23708"/>
        <dbReference type="Rhea" id="RHEA-COMP:9602"/>
        <dbReference type="Rhea" id="RHEA-COMP:9603"/>
        <dbReference type="ChEBI" id="CHEBI:15378"/>
        <dbReference type="ChEBI" id="CHEBI:58405"/>
        <dbReference type="ChEBI" id="CHEBI:60033"/>
        <dbReference type="ChEBI" id="CHEBI:78435"/>
        <dbReference type="EC" id="2.4.99.28"/>
    </reaction>
</comment>
<comment type="similarity">
    <text evidence="1">In the C-terminal section; belongs to the transpeptidase family.</text>
</comment>
<evidence type="ECO:0000256" key="9">
    <source>
        <dbReference type="ARBA" id="ARBA00022984"/>
    </source>
</evidence>
<feature type="compositionally biased region" description="Polar residues" evidence="14">
    <location>
        <begin position="742"/>
        <end position="763"/>
    </location>
</feature>
<keyword evidence="10" id="KW-0511">Multifunctional enzyme</keyword>
<keyword evidence="15" id="KW-0472">Membrane</keyword>
<feature type="region of interest" description="Disordered" evidence="14">
    <location>
        <begin position="1"/>
        <end position="23"/>
    </location>
</feature>
<dbReference type="OrthoDB" id="9766909at2"/>
<feature type="domain" description="Glycosyl transferase family 51" evidence="17">
    <location>
        <begin position="84"/>
        <end position="255"/>
    </location>
</feature>
<keyword evidence="8" id="KW-0133">Cell shape</keyword>
<feature type="compositionally biased region" description="Low complexity" evidence="14">
    <location>
        <begin position="712"/>
        <end position="741"/>
    </location>
</feature>
<evidence type="ECO:0000256" key="12">
    <source>
        <dbReference type="ARBA" id="ARBA00034000"/>
    </source>
</evidence>
<evidence type="ECO:0000256" key="4">
    <source>
        <dbReference type="ARBA" id="ARBA00022670"/>
    </source>
</evidence>
<dbReference type="InterPro" id="IPR036950">
    <property type="entry name" value="PBP_transglycosylase"/>
</dbReference>
<evidence type="ECO:0000256" key="7">
    <source>
        <dbReference type="ARBA" id="ARBA00022801"/>
    </source>
</evidence>
<dbReference type="RefSeq" id="WP_057753615.1">
    <property type="nucleotide sequence ID" value="NZ_JQBP01000001.1"/>
</dbReference>
<dbReference type="GO" id="GO:0009002">
    <property type="term" value="F:serine-type D-Ala-D-Ala carboxypeptidase activity"/>
    <property type="evidence" value="ECO:0007669"/>
    <property type="project" value="UniProtKB-EC"/>
</dbReference>
<keyword evidence="5" id="KW-0328">Glycosyltransferase</keyword>
<evidence type="ECO:0000256" key="6">
    <source>
        <dbReference type="ARBA" id="ARBA00022679"/>
    </source>
</evidence>
<feature type="region of interest" description="Disordered" evidence="14">
    <location>
        <begin position="694"/>
        <end position="784"/>
    </location>
</feature>
<dbReference type="GO" id="GO:0009252">
    <property type="term" value="P:peptidoglycan biosynthetic process"/>
    <property type="evidence" value="ECO:0007669"/>
    <property type="project" value="UniProtKB-KW"/>
</dbReference>
<dbReference type="InterPro" id="IPR023346">
    <property type="entry name" value="Lysozyme-like_dom_sf"/>
</dbReference>
<evidence type="ECO:0000256" key="8">
    <source>
        <dbReference type="ARBA" id="ARBA00022960"/>
    </source>
</evidence>
<keyword evidence="15" id="KW-0812">Transmembrane</keyword>
<comment type="similarity">
    <text evidence="2">In the N-terminal section; belongs to the glycosyltransferase 51 family.</text>
</comment>
<dbReference type="GO" id="GO:0006508">
    <property type="term" value="P:proteolysis"/>
    <property type="evidence" value="ECO:0007669"/>
    <property type="project" value="UniProtKB-KW"/>
</dbReference>
<keyword evidence="7" id="KW-0378">Hydrolase</keyword>
<dbReference type="InterPro" id="IPR012338">
    <property type="entry name" value="Beta-lactam/transpept-like"/>
</dbReference>
<dbReference type="Pfam" id="PF00905">
    <property type="entry name" value="Transpeptidase"/>
    <property type="match status" value="1"/>
</dbReference>
<comment type="catalytic activity">
    <reaction evidence="12">
        <text>Preferential cleavage: (Ac)2-L-Lys-D-Ala-|-D-Ala. Also transpeptidation of peptidyl-alanyl moieties that are N-acyl substituents of D-alanine.</text>
        <dbReference type="EC" id="3.4.16.4"/>
    </reaction>
</comment>
<dbReference type="EMBL" id="JQBP01000001">
    <property type="protein sequence ID" value="KRN75739.1"/>
    <property type="molecule type" value="Genomic_DNA"/>
</dbReference>
<protein>
    <submittedName>
        <fullName evidence="18">Uncharacterized protein</fullName>
    </submittedName>
</protein>
<evidence type="ECO:0000256" key="1">
    <source>
        <dbReference type="ARBA" id="ARBA00007090"/>
    </source>
</evidence>
<evidence type="ECO:0000313" key="19">
    <source>
        <dbReference type="Proteomes" id="UP000051655"/>
    </source>
</evidence>
<dbReference type="InterPro" id="IPR050396">
    <property type="entry name" value="Glycosyltr_51/Transpeptidase"/>
</dbReference>
<dbReference type="GO" id="GO:0008360">
    <property type="term" value="P:regulation of cell shape"/>
    <property type="evidence" value="ECO:0007669"/>
    <property type="project" value="UniProtKB-KW"/>
</dbReference>
<dbReference type="InterPro" id="IPR001264">
    <property type="entry name" value="Glyco_trans_51"/>
</dbReference>
<evidence type="ECO:0000256" key="2">
    <source>
        <dbReference type="ARBA" id="ARBA00007739"/>
    </source>
</evidence>
<evidence type="ECO:0000256" key="10">
    <source>
        <dbReference type="ARBA" id="ARBA00023268"/>
    </source>
</evidence>
<sequence>MSGQKLSRTKRTNKKRVNKSHNKHSRLTKGLQIGGIIIGILVIIITILCFYWAATAPKVTNAQLTGTSQSNILDSKDNVIWTSGSEKREIAQQDEYPKDLKDAVVAIEDRRFYQHGGVDIRRIFGAAMANFTGSSLGLQGGSTLTQQLVKQTAFSSAIADQTFKRKVQEAWIAMRIEKQYSKAQILTLYMNKVYMGSGAYGMKTAANFYYNKEMKDLTMPQVALIAGLPQSPSGYDPYSNPSGAKYRRNQVLDAMAEYGSITRDEASQYKATPIDDGLVTDHTEQNNEAETAKVDDSYITSVLAQVKAAKYNIHQDGLTIKTNLDPDVQSKAYDVVNSSANNKYGISYPDDEVQAAVTITDPQSGNVIAQIGGRNQDTLQGLNLATSTQRSGGSTVKPLIDYAPAIENFNWPTYRALDDSSSFKYSGTDLAAGDAGMTNSQPYSKKTGQPYVSMRNALTRSLNVPALHTLEGQSPISATEHDEYVGHAKASEFLKKLGMTPKLSGSSAIGFNVSTEQEAAAFSAFANGGIYYKPSYVKTITTQDGIVKSMDSKGQRAMKDSTAFMMNDMLKSVISATGTWSLGFSQYQTDDYVQGAKSGTVAYPADSDYPSSAAQDLWFTGFTKSAAISVWTGYNEPMSVSKPLDGLSGPTAHLPNEIYNTLMKYVMTHDNRDGSDWNKPSSVRKVTKNGQTEYEVAGEDFNDPFSNRLPRIASNSNSQSSTTIASSSTIYSSISSGSSQTPNANTNVVTPSTTIPDSNQGDRSTGGNNTGASGGNTTPDPKSN</sequence>
<keyword evidence="3" id="KW-0121">Carboxypeptidase</keyword>
<dbReference type="GO" id="GO:0008955">
    <property type="term" value="F:peptidoglycan glycosyltransferase activity"/>
    <property type="evidence" value="ECO:0007669"/>
    <property type="project" value="UniProtKB-EC"/>
</dbReference>
<evidence type="ECO:0000256" key="15">
    <source>
        <dbReference type="SAM" id="Phobius"/>
    </source>
</evidence>
<dbReference type="SUPFAM" id="SSF56601">
    <property type="entry name" value="beta-lactamase/transpeptidase-like"/>
    <property type="match status" value="1"/>
</dbReference>
<evidence type="ECO:0000256" key="11">
    <source>
        <dbReference type="ARBA" id="ARBA00023316"/>
    </source>
</evidence>
<feature type="compositionally biased region" description="Basic residues" evidence="14">
    <location>
        <begin position="7"/>
        <end position="23"/>
    </location>
</feature>